<sequence length="311" mass="36736">MLITNIDETTSTDLDLNDVQKQLKIEKTKNSVLTMKVKQLEDKNKFLETEKYTTNETIKELDTKINWLIKEFEELNDQKQVSFISPVNRWNLINDKSYCCDVKCVYSMNMVLVTNMPDHLKFNCIRGVNPYSHFEAANQFNKPTKQLINKHSIFYIEVKCFILGEAKENKKWMAIGLKNNNNDYIRLKIEKYLYQNSIQFYYYTLKNKGKDYNMPCFLWKNSDIFGCGLVYPPENMPDQIPYVFFTHNGKEIGKPISLKEASNNNNYRPFICLNSCSVETNFGDNLKDKPFYYNIHNHDVNENMSQYSLLY</sequence>
<feature type="coiled-coil region" evidence="1">
    <location>
        <begin position="30"/>
        <end position="78"/>
    </location>
</feature>
<dbReference type="OrthoDB" id="258495at2759"/>
<evidence type="ECO:0000256" key="1">
    <source>
        <dbReference type="SAM" id="Coils"/>
    </source>
</evidence>
<gene>
    <name evidence="2" type="ORF">MENT_LOCUS34243</name>
</gene>
<keyword evidence="1" id="KW-0175">Coiled coil</keyword>
<dbReference type="EMBL" id="CAJEWN010000420">
    <property type="protein sequence ID" value="CAD2182057.1"/>
    <property type="molecule type" value="Genomic_DNA"/>
</dbReference>
<dbReference type="InterPro" id="IPR043136">
    <property type="entry name" value="B30.2/SPRY_sf"/>
</dbReference>
<accession>A0A6V7W4E4</accession>
<organism evidence="2 3">
    <name type="scientific">Meloidogyne enterolobii</name>
    <name type="common">Root-knot nematode worm</name>
    <name type="synonym">Meloidogyne mayaguensis</name>
    <dbReference type="NCBI Taxonomy" id="390850"/>
    <lineage>
        <taxon>Eukaryota</taxon>
        <taxon>Metazoa</taxon>
        <taxon>Ecdysozoa</taxon>
        <taxon>Nematoda</taxon>
        <taxon>Chromadorea</taxon>
        <taxon>Rhabditida</taxon>
        <taxon>Tylenchina</taxon>
        <taxon>Tylenchomorpha</taxon>
        <taxon>Tylenchoidea</taxon>
        <taxon>Meloidogynidae</taxon>
        <taxon>Meloidogyninae</taxon>
        <taxon>Meloidogyne</taxon>
    </lineage>
</organism>
<evidence type="ECO:0000313" key="2">
    <source>
        <dbReference type="EMBL" id="CAD2182057.1"/>
    </source>
</evidence>
<protein>
    <submittedName>
        <fullName evidence="2">Uncharacterized protein</fullName>
    </submittedName>
</protein>
<dbReference type="Proteomes" id="UP000580250">
    <property type="component" value="Unassembled WGS sequence"/>
</dbReference>
<reference evidence="2 3" key="1">
    <citation type="submission" date="2020-08" db="EMBL/GenBank/DDBJ databases">
        <authorList>
            <person name="Koutsovoulos G."/>
            <person name="Danchin GJ E."/>
        </authorList>
    </citation>
    <scope>NUCLEOTIDE SEQUENCE [LARGE SCALE GENOMIC DNA]</scope>
</reference>
<proteinExistence type="predicted"/>
<dbReference type="AlphaFoldDB" id="A0A6V7W4E4"/>
<comment type="caution">
    <text evidence="2">The sequence shown here is derived from an EMBL/GenBank/DDBJ whole genome shotgun (WGS) entry which is preliminary data.</text>
</comment>
<name>A0A6V7W4E4_MELEN</name>
<evidence type="ECO:0000313" key="3">
    <source>
        <dbReference type="Proteomes" id="UP000580250"/>
    </source>
</evidence>
<dbReference type="Gene3D" id="2.60.120.920">
    <property type="match status" value="1"/>
</dbReference>